<dbReference type="EMBL" id="MFZG01000019">
    <property type="protein sequence ID" value="OGK16709.1"/>
    <property type="molecule type" value="Genomic_DNA"/>
</dbReference>
<dbReference type="Pfam" id="PF08538">
    <property type="entry name" value="DUF1749"/>
    <property type="match status" value="1"/>
</dbReference>
<evidence type="ECO:0000313" key="1">
    <source>
        <dbReference type="EMBL" id="OGK16709.1"/>
    </source>
</evidence>
<accession>A0A1F7GCU4</accession>
<dbReference type="Gene3D" id="3.40.50.1820">
    <property type="entry name" value="alpha/beta hydrolase"/>
    <property type="match status" value="1"/>
</dbReference>
<comment type="caution">
    <text evidence="1">The sequence shown here is derived from an EMBL/GenBank/DDBJ whole genome shotgun (WGS) entry which is preliminary data.</text>
</comment>
<protein>
    <recommendedName>
        <fullName evidence="3">Serine aminopeptidase S33 domain-containing protein</fullName>
    </recommendedName>
</protein>
<name>A0A1F7GCU4_9BACT</name>
<evidence type="ECO:0008006" key="3">
    <source>
        <dbReference type="Google" id="ProtNLM"/>
    </source>
</evidence>
<gene>
    <name evidence="1" type="ORF">A2774_00220</name>
</gene>
<organism evidence="1 2">
    <name type="scientific">Candidatus Roizmanbacteria bacterium RIFCSPHIGHO2_01_FULL_39_12c</name>
    <dbReference type="NCBI Taxonomy" id="1802031"/>
    <lineage>
        <taxon>Bacteria</taxon>
        <taxon>Candidatus Roizmaniibacteriota</taxon>
    </lineage>
</organism>
<dbReference type="SUPFAM" id="SSF53474">
    <property type="entry name" value="alpha/beta-Hydrolases"/>
    <property type="match status" value="1"/>
</dbReference>
<dbReference type="PANTHER" id="PTHR31591">
    <property type="entry name" value="UPF0613 PROTEIN PB24D3.06C"/>
    <property type="match status" value="1"/>
</dbReference>
<evidence type="ECO:0000313" key="2">
    <source>
        <dbReference type="Proteomes" id="UP000177208"/>
    </source>
</evidence>
<reference evidence="1 2" key="1">
    <citation type="journal article" date="2016" name="Nat. Commun.">
        <title>Thousands of microbial genomes shed light on interconnected biogeochemical processes in an aquifer system.</title>
        <authorList>
            <person name="Anantharaman K."/>
            <person name="Brown C.T."/>
            <person name="Hug L.A."/>
            <person name="Sharon I."/>
            <person name="Castelle C.J."/>
            <person name="Probst A.J."/>
            <person name="Thomas B.C."/>
            <person name="Singh A."/>
            <person name="Wilkins M.J."/>
            <person name="Karaoz U."/>
            <person name="Brodie E.L."/>
            <person name="Williams K.H."/>
            <person name="Hubbard S.S."/>
            <person name="Banfield J.F."/>
        </authorList>
    </citation>
    <scope>NUCLEOTIDE SEQUENCE [LARGE SCALE GENOMIC DNA]</scope>
</reference>
<dbReference type="AlphaFoldDB" id="A0A1F7GCU4"/>
<dbReference type="InterPro" id="IPR029058">
    <property type="entry name" value="AB_hydrolase_fold"/>
</dbReference>
<proteinExistence type="predicted"/>
<dbReference type="InterPro" id="IPR013744">
    <property type="entry name" value="SidJ"/>
</dbReference>
<dbReference type="PANTHER" id="PTHR31591:SF1">
    <property type="entry name" value="UPF0613 PROTEIN PB24D3.06C"/>
    <property type="match status" value="1"/>
</dbReference>
<dbReference type="Proteomes" id="UP000177208">
    <property type="component" value="Unassembled WGS sequence"/>
</dbReference>
<sequence>MQINLRLVNFTTPDHFLLPGLLYESNKKTDKAVIFLHGNGSASIFYKVDEINLFAKYLNEKGIAFFPFNNRGAHWIKKLNRIADGEKERVLYGMAYELIKECILDIEGAVKFLKGEGYKKFYLIGESTGANKIVVYHYYRRKNPITKYILLSGGDDVSVYLNFYFKKDKRFLFEMIKKCKDKIKKGKGRELVSLELIPDPLISYQSLYDTINPEGDYNIFPFDDYLHKLKLSRKPLFREFKTIDKPTLVVYGELDEYGPAPVRDCVEVLKKECSDPKLFTFKIIKDTDHGMTGKEEELIKHIIKWLV</sequence>